<keyword evidence="1" id="KW-0479">Metal-binding</keyword>
<dbReference type="Pfam" id="PF13639">
    <property type="entry name" value="zf-RING_2"/>
    <property type="match status" value="1"/>
</dbReference>
<proteinExistence type="predicted"/>
<gene>
    <name evidence="6" type="ORF">MIMGU_mgv1a023885mg</name>
</gene>
<keyword evidence="7" id="KW-1185">Reference proteome</keyword>
<dbReference type="InterPro" id="IPR013083">
    <property type="entry name" value="Znf_RING/FYVE/PHD"/>
</dbReference>
<dbReference type="PhylomeDB" id="A0A022QZ55"/>
<evidence type="ECO:0000256" key="3">
    <source>
        <dbReference type="ARBA" id="ARBA00022833"/>
    </source>
</evidence>
<accession>A0A022QZ55</accession>
<sequence>MICLYAENNLSTITFIFYTFIRIPFLQITQSISRFFIFLVDPHHQLSAAADQSISHCQPDWELNLPLSQFQELEHSSTEEVCSICLMEFLREDTVNKLPRCGHVFHMECLEKWLDRCRFTCPLCRSSLLSVRSSSPCKTRASPPLSINLLAHDS</sequence>
<dbReference type="OMA" id="IFITCIW"/>
<dbReference type="SMART" id="SM00184">
    <property type="entry name" value="RING"/>
    <property type="match status" value="1"/>
</dbReference>
<evidence type="ECO:0000256" key="1">
    <source>
        <dbReference type="ARBA" id="ARBA00022723"/>
    </source>
</evidence>
<organism evidence="6 7">
    <name type="scientific">Erythranthe guttata</name>
    <name type="common">Yellow monkey flower</name>
    <name type="synonym">Mimulus guttatus</name>
    <dbReference type="NCBI Taxonomy" id="4155"/>
    <lineage>
        <taxon>Eukaryota</taxon>
        <taxon>Viridiplantae</taxon>
        <taxon>Streptophyta</taxon>
        <taxon>Embryophyta</taxon>
        <taxon>Tracheophyta</taxon>
        <taxon>Spermatophyta</taxon>
        <taxon>Magnoliopsida</taxon>
        <taxon>eudicotyledons</taxon>
        <taxon>Gunneridae</taxon>
        <taxon>Pentapetalae</taxon>
        <taxon>asterids</taxon>
        <taxon>lamiids</taxon>
        <taxon>Lamiales</taxon>
        <taxon>Phrymaceae</taxon>
        <taxon>Erythranthe</taxon>
    </lineage>
</organism>
<evidence type="ECO:0000256" key="4">
    <source>
        <dbReference type="PROSITE-ProRule" id="PRU00175"/>
    </source>
</evidence>
<dbReference type="Proteomes" id="UP000030748">
    <property type="component" value="Unassembled WGS sequence"/>
</dbReference>
<dbReference type="PANTHER" id="PTHR45969">
    <property type="entry name" value="RING ZINC FINGER PROTEIN-RELATED"/>
    <property type="match status" value="1"/>
</dbReference>
<feature type="domain" description="RING-type" evidence="5">
    <location>
        <begin position="82"/>
        <end position="125"/>
    </location>
</feature>
<protein>
    <recommendedName>
        <fullName evidence="5">RING-type domain-containing protein</fullName>
    </recommendedName>
</protein>
<evidence type="ECO:0000259" key="5">
    <source>
        <dbReference type="PROSITE" id="PS50089"/>
    </source>
</evidence>
<keyword evidence="2 4" id="KW-0863">Zinc-finger</keyword>
<name>A0A022QZ55_ERYGU</name>
<evidence type="ECO:0000313" key="7">
    <source>
        <dbReference type="Proteomes" id="UP000030748"/>
    </source>
</evidence>
<evidence type="ECO:0000313" key="6">
    <source>
        <dbReference type="EMBL" id="EYU33882.1"/>
    </source>
</evidence>
<dbReference type="SUPFAM" id="SSF57850">
    <property type="entry name" value="RING/U-box"/>
    <property type="match status" value="1"/>
</dbReference>
<dbReference type="AlphaFoldDB" id="A0A022QZ55"/>
<dbReference type="PROSITE" id="PS50089">
    <property type="entry name" value="ZF_RING_2"/>
    <property type="match status" value="1"/>
</dbReference>
<dbReference type="GO" id="GO:0016567">
    <property type="term" value="P:protein ubiquitination"/>
    <property type="evidence" value="ECO:0000318"/>
    <property type="project" value="GO_Central"/>
</dbReference>
<keyword evidence="3" id="KW-0862">Zinc</keyword>
<dbReference type="InterPro" id="IPR001841">
    <property type="entry name" value="Znf_RING"/>
</dbReference>
<dbReference type="PANTHER" id="PTHR45969:SF9">
    <property type="entry name" value="RING-TYPE DOMAIN-CONTAINING PROTEIN"/>
    <property type="match status" value="1"/>
</dbReference>
<dbReference type="eggNOG" id="KOG0800">
    <property type="taxonomic scope" value="Eukaryota"/>
</dbReference>
<dbReference type="EMBL" id="KI630752">
    <property type="protein sequence ID" value="EYU33882.1"/>
    <property type="molecule type" value="Genomic_DNA"/>
</dbReference>
<reference evidence="6 7" key="1">
    <citation type="journal article" date="2013" name="Proc. Natl. Acad. Sci. U.S.A.">
        <title>Fine-scale variation in meiotic recombination in Mimulus inferred from population shotgun sequencing.</title>
        <authorList>
            <person name="Hellsten U."/>
            <person name="Wright K.M."/>
            <person name="Jenkins J."/>
            <person name="Shu S."/>
            <person name="Yuan Y."/>
            <person name="Wessler S.R."/>
            <person name="Schmutz J."/>
            <person name="Willis J.H."/>
            <person name="Rokhsar D.S."/>
        </authorList>
    </citation>
    <scope>NUCLEOTIDE SEQUENCE [LARGE SCALE GENOMIC DNA]</scope>
    <source>
        <strain evidence="7">cv. DUN x IM62</strain>
    </source>
</reference>
<evidence type="ECO:0000256" key="2">
    <source>
        <dbReference type="ARBA" id="ARBA00022771"/>
    </source>
</evidence>
<dbReference type="Gene3D" id="3.30.40.10">
    <property type="entry name" value="Zinc/RING finger domain, C3HC4 (zinc finger)"/>
    <property type="match status" value="1"/>
</dbReference>
<dbReference type="OrthoDB" id="8062037at2759"/>
<dbReference type="GO" id="GO:0061630">
    <property type="term" value="F:ubiquitin protein ligase activity"/>
    <property type="evidence" value="ECO:0000318"/>
    <property type="project" value="GO_Central"/>
</dbReference>
<dbReference type="KEGG" id="egt:105961909"/>
<dbReference type="GO" id="GO:0008270">
    <property type="term" value="F:zinc ion binding"/>
    <property type="evidence" value="ECO:0007669"/>
    <property type="project" value="UniProtKB-KW"/>
</dbReference>